<dbReference type="Proteomes" id="UP000054383">
    <property type="component" value="Unassembled WGS sequence"/>
</dbReference>
<evidence type="ECO:0000313" key="3">
    <source>
        <dbReference type="Proteomes" id="UP000054383"/>
    </source>
</evidence>
<evidence type="ECO:0008006" key="4">
    <source>
        <dbReference type="Google" id="ProtNLM"/>
    </source>
</evidence>
<protein>
    <recommendedName>
        <fullName evidence="4">Agmatine deiminase</fullName>
    </recommendedName>
</protein>
<reference evidence="2 3" key="1">
    <citation type="submission" date="2015-04" db="EMBL/GenBank/DDBJ databases">
        <authorList>
            <person name="Syromyatnikov M.Y."/>
            <person name="Popov V.N."/>
        </authorList>
    </citation>
    <scope>NUCLEOTIDE SEQUENCE [LARGE SCALE GENOMIC DNA]</scope>
    <source>
        <strain evidence="2">WF-38-12</strain>
    </source>
</reference>
<dbReference type="SUPFAM" id="SSF55909">
    <property type="entry name" value="Pentein"/>
    <property type="match status" value="1"/>
</dbReference>
<evidence type="ECO:0000256" key="1">
    <source>
        <dbReference type="ARBA" id="ARBA00022801"/>
    </source>
</evidence>
<dbReference type="PANTHER" id="PTHR31377:SF0">
    <property type="entry name" value="AGMATINE DEIMINASE-RELATED"/>
    <property type="match status" value="1"/>
</dbReference>
<keyword evidence="1" id="KW-0378">Hydrolase</keyword>
<dbReference type="GO" id="GO:0004668">
    <property type="term" value="F:protein-arginine deiminase activity"/>
    <property type="evidence" value="ECO:0007669"/>
    <property type="project" value="InterPro"/>
</dbReference>
<dbReference type="GO" id="GO:0009446">
    <property type="term" value="P:putrescine biosynthetic process"/>
    <property type="evidence" value="ECO:0007669"/>
    <property type="project" value="InterPro"/>
</dbReference>
<proteinExistence type="predicted"/>
<dbReference type="PANTHER" id="PTHR31377">
    <property type="entry name" value="AGMATINE DEIMINASE-RELATED"/>
    <property type="match status" value="1"/>
</dbReference>
<dbReference type="GO" id="GO:0047632">
    <property type="term" value="F:agmatine deiminase activity"/>
    <property type="evidence" value="ECO:0007669"/>
    <property type="project" value="TreeGrafter"/>
</dbReference>
<dbReference type="EMBL" id="CVMT01000001">
    <property type="protein sequence ID" value="CRG84526.1"/>
    <property type="molecule type" value="Genomic_DNA"/>
</dbReference>
<accession>A0A0U1LN40</accession>
<dbReference type="InterPro" id="IPR007466">
    <property type="entry name" value="Peptidyl-Arg-deiminase_porph"/>
</dbReference>
<organism evidence="2 3">
    <name type="scientific">Talaromyces islandicus</name>
    <name type="common">Penicillium islandicum</name>
    <dbReference type="NCBI Taxonomy" id="28573"/>
    <lineage>
        <taxon>Eukaryota</taxon>
        <taxon>Fungi</taxon>
        <taxon>Dikarya</taxon>
        <taxon>Ascomycota</taxon>
        <taxon>Pezizomycotina</taxon>
        <taxon>Eurotiomycetes</taxon>
        <taxon>Eurotiomycetidae</taxon>
        <taxon>Eurotiales</taxon>
        <taxon>Trichocomaceae</taxon>
        <taxon>Talaromyces</taxon>
        <taxon>Talaromyces sect. Islandici</taxon>
    </lineage>
</organism>
<evidence type="ECO:0000313" key="2">
    <source>
        <dbReference type="EMBL" id="CRG84526.1"/>
    </source>
</evidence>
<dbReference type="AlphaFoldDB" id="A0A0U1LN40"/>
<sequence length="388" mass="42742">MALHRATAASSFLRPAEWTRHSHCILAWPGLNNSTFQTPASLTAATNEVSALAHAIAAFEPVTLVVGQEQADEARELFSPSWTSSSSTGKDKYKIRVHPVQADDMNLWMRDIAPTFTVSRLLSLAGEEDEQPRLVGVDFNFNGWGNRHATAGTVILAQTLLNAMKLDRENASITTEGGALEIDGQGTLLVTESSIINDNRNPGKTKNEIEQELKRYLGVSKIIWVPGVKNADSTDCHIDALARFARPGLVLLSRPTGPRAKTVWMKVYEETRDILLRELDAQGESLQVVDIPEPDMDCLDMDKETMDEVAAAGEWSPVMSYVNYYLPNDGVIVPKFGDEQADANAYQILKAVFGEKREMRQVYINELPLQGGGVHCATQQVPLVHEGQ</sequence>
<keyword evidence="3" id="KW-1185">Reference proteome</keyword>
<gene>
    <name evidence="2" type="ORF">PISL3812_01803</name>
</gene>
<name>A0A0U1LN40_TALIS</name>
<dbReference type="OMA" id="IGVDCNT"/>
<dbReference type="STRING" id="28573.A0A0U1LN40"/>
<dbReference type="Gene3D" id="3.75.10.10">
    <property type="entry name" value="L-arginine/glycine Amidinotransferase, Chain A"/>
    <property type="match status" value="1"/>
</dbReference>
<dbReference type="OrthoDB" id="544103at2759"/>
<dbReference type="Pfam" id="PF04371">
    <property type="entry name" value="PAD_porph"/>
    <property type="match status" value="1"/>
</dbReference>